<dbReference type="PANTHER" id="PTHR43094">
    <property type="entry name" value="AMINOTRANSFERASE"/>
    <property type="match status" value="1"/>
</dbReference>
<gene>
    <name evidence="4" type="ORF">ABA31_25230</name>
</gene>
<evidence type="ECO:0000313" key="5">
    <source>
        <dbReference type="Proteomes" id="UP000321749"/>
    </source>
</evidence>
<keyword evidence="4" id="KW-0808">Transferase</keyword>
<dbReference type="InterPro" id="IPR005814">
    <property type="entry name" value="Aminotrans_3"/>
</dbReference>
<dbReference type="InterPro" id="IPR015424">
    <property type="entry name" value="PyrdxlP-dep_Trfase"/>
</dbReference>
<dbReference type="Gene3D" id="3.40.640.10">
    <property type="entry name" value="Type I PLP-dependent aspartate aminotransferase-like (Major domain)"/>
    <property type="match status" value="1"/>
</dbReference>
<protein>
    <submittedName>
        <fullName evidence="4">Aspartate aminotransferase family protein</fullName>
    </submittedName>
</protein>
<name>A0AA87RED5_9MICO</name>
<dbReference type="InterPro" id="IPR015421">
    <property type="entry name" value="PyrdxlP-dep_Trfase_major"/>
</dbReference>
<dbReference type="Gene3D" id="3.90.1150.10">
    <property type="entry name" value="Aspartate Aminotransferase, domain 1"/>
    <property type="match status" value="1"/>
</dbReference>
<dbReference type="InterPro" id="IPR015422">
    <property type="entry name" value="PyrdxlP-dep_Trfase_small"/>
</dbReference>
<dbReference type="InterPro" id="IPR049704">
    <property type="entry name" value="Aminotrans_3_PPA_site"/>
</dbReference>
<evidence type="ECO:0000313" key="4">
    <source>
        <dbReference type="EMBL" id="GEK81172.1"/>
    </source>
</evidence>
<dbReference type="EMBL" id="BJUU01000021">
    <property type="protein sequence ID" value="GEK81172.1"/>
    <property type="molecule type" value="Genomic_DNA"/>
</dbReference>
<dbReference type="Proteomes" id="UP000321749">
    <property type="component" value="Unassembled WGS sequence"/>
</dbReference>
<keyword evidence="2 3" id="KW-0663">Pyridoxal phosphate</keyword>
<dbReference type="PIRSF" id="PIRSF000521">
    <property type="entry name" value="Transaminase_4ab_Lys_Orn"/>
    <property type="match status" value="1"/>
</dbReference>
<dbReference type="PANTHER" id="PTHR43094:SF1">
    <property type="entry name" value="AMINOTRANSFERASE CLASS-III"/>
    <property type="match status" value="1"/>
</dbReference>
<dbReference type="AlphaFoldDB" id="A0AA87RED5"/>
<accession>A0AA87RED5</accession>
<sequence length="443" mass="47470">MSDSTADLSPADGHRARELDRHILHSWSKHPATNPLAIARASGVRMWDHDGREYLDFSSQLVNTNIGHAHPRVVEAIQRQAAELATVAPATTNLVRGEAAERILSKIDAMAAVFFTNGGADAVENAIRIARVHTGRTKVLSHYRSYHGNTGAAINATGDTRRVGNEFAVGHVHCFGPFLYRSEFWAETPEQEAERALQHARRVIEAEGPSTFAAILVEPVPGTAGILVPPPGYLQGLRELADAHGIVLIIDEVMAGFGRTGEWFAHQHDGVRPDLVTFAKGSNSGYVPVGGVIIAEHILETFRERPIPGGLTYSGHPLAAASIVASIDAMTDEGIIEHAAHLGADVLGPGLRELAERHPIIGEVRGRGCFWALDLVADRDSRRPVDASVVAGLKGALLERGYLPFTADNRIHVVPPLVMSDDDARAGLAILDEVLAAHASAAP</sequence>
<dbReference type="CDD" id="cd00610">
    <property type="entry name" value="OAT_like"/>
    <property type="match status" value="1"/>
</dbReference>
<dbReference type="Pfam" id="PF00202">
    <property type="entry name" value="Aminotran_3"/>
    <property type="match status" value="1"/>
</dbReference>
<dbReference type="SUPFAM" id="SSF53383">
    <property type="entry name" value="PLP-dependent transferases"/>
    <property type="match status" value="1"/>
</dbReference>
<evidence type="ECO:0000256" key="3">
    <source>
        <dbReference type="RuleBase" id="RU003560"/>
    </source>
</evidence>
<comment type="caution">
    <text evidence="4">The sequence shown here is derived from an EMBL/GenBank/DDBJ whole genome shotgun (WGS) entry which is preliminary data.</text>
</comment>
<dbReference type="GO" id="GO:0030170">
    <property type="term" value="F:pyridoxal phosphate binding"/>
    <property type="evidence" value="ECO:0007669"/>
    <property type="project" value="InterPro"/>
</dbReference>
<evidence type="ECO:0000256" key="2">
    <source>
        <dbReference type="ARBA" id="ARBA00022898"/>
    </source>
</evidence>
<organism evidence="4 5">
    <name type="scientific">Agrococcus baldri</name>
    <dbReference type="NCBI Taxonomy" id="153730"/>
    <lineage>
        <taxon>Bacteria</taxon>
        <taxon>Bacillati</taxon>
        <taxon>Actinomycetota</taxon>
        <taxon>Actinomycetes</taxon>
        <taxon>Micrococcales</taxon>
        <taxon>Microbacteriaceae</taxon>
        <taxon>Agrococcus</taxon>
    </lineage>
</organism>
<proteinExistence type="inferred from homology"/>
<keyword evidence="5" id="KW-1185">Reference proteome</keyword>
<dbReference type="GO" id="GO:0008483">
    <property type="term" value="F:transaminase activity"/>
    <property type="evidence" value="ECO:0007669"/>
    <property type="project" value="UniProtKB-KW"/>
</dbReference>
<comment type="similarity">
    <text evidence="1 3">Belongs to the class-III pyridoxal-phosphate-dependent aminotransferase family.</text>
</comment>
<reference evidence="4 5" key="1">
    <citation type="submission" date="2019-07" db="EMBL/GenBank/DDBJ databases">
        <title>Whole genome shotgun sequence of Agrococcus baldri NBRC 103055.</title>
        <authorList>
            <person name="Hosoyama A."/>
            <person name="Uohara A."/>
            <person name="Ohji S."/>
            <person name="Ichikawa N."/>
        </authorList>
    </citation>
    <scope>NUCLEOTIDE SEQUENCE [LARGE SCALE GENOMIC DNA]</scope>
    <source>
        <strain evidence="4 5">NBRC 103055</strain>
    </source>
</reference>
<dbReference type="PROSITE" id="PS00600">
    <property type="entry name" value="AA_TRANSFER_CLASS_3"/>
    <property type="match status" value="1"/>
</dbReference>
<keyword evidence="4" id="KW-0032">Aminotransferase</keyword>
<dbReference type="GO" id="GO:0005829">
    <property type="term" value="C:cytosol"/>
    <property type="evidence" value="ECO:0007669"/>
    <property type="project" value="TreeGrafter"/>
</dbReference>
<dbReference type="RefSeq" id="WP_146796234.1">
    <property type="nucleotide sequence ID" value="NZ_BJUU01000021.1"/>
</dbReference>
<evidence type="ECO:0000256" key="1">
    <source>
        <dbReference type="ARBA" id="ARBA00008954"/>
    </source>
</evidence>
<dbReference type="NCBIfam" id="NF004718">
    <property type="entry name" value="PRK06062.1"/>
    <property type="match status" value="1"/>
</dbReference>